<dbReference type="EMBL" id="CM039431">
    <property type="protein sequence ID" value="KAI4338233.1"/>
    <property type="molecule type" value="Genomic_DNA"/>
</dbReference>
<comment type="caution">
    <text evidence="1">The sequence shown here is derived from an EMBL/GenBank/DDBJ whole genome shotgun (WGS) entry which is preliminary data.</text>
</comment>
<accession>A0ACB9NNU0</accession>
<reference evidence="1 2" key="1">
    <citation type="journal article" date="2022" name="DNA Res.">
        <title>Chromosomal-level genome assembly of the orchid tree Bauhinia variegata (Leguminosae; Cercidoideae) supports the allotetraploid origin hypothesis of Bauhinia.</title>
        <authorList>
            <person name="Zhong Y."/>
            <person name="Chen Y."/>
            <person name="Zheng D."/>
            <person name="Pang J."/>
            <person name="Liu Y."/>
            <person name="Luo S."/>
            <person name="Meng S."/>
            <person name="Qian L."/>
            <person name="Wei D."/>
            <person name="Dai S."/>
            <person name="Zhou R."/>
        </authorList>
    </citation>
    <scope>NUCLEOTIDE SEQUENCE [LARGE SCALE GENOMIC DNA]</scope>
    <source>
        <strain evidence="1">BV-YZ2020</strain>
    </source>
</reference>
<name>A0ACB9NNU0_BAUVA</name>
<evidence type="ECO:0000313" key="1">
    <source>
        <dbReference type="EMBL" id="KAI4338233.1"/>
    </source>
</evidence>
<sequence>MFTTLSLLLYIKNRNNRTKPLKDLCLQSVSKGDSHKPWLENHGDFNGVFLIGDSSDGNVVHQVAARAGNVELNPLKLAGGIPIQPSFVRWERSKSELERPESAMLTLEMVDKLLSLGLSVGSNKDHPIIRE</sequence>
<keyword evidence="2" id="KW-1185">Reference proteome</keyword>
<protein>
    <submittedName>
        <fullName evidence="1">Uncharacterized protein</fullName>
    </submittedName>
</protein>
<gene>
    <name evidence="1" type="ORF">L6164_016577</name>
</gene>
<organism evidence="1 2">
    <name type="scientific">Bauhinia variegata</name>
    <name type="common">Purple orchid tree</name>
    <name type="synonym">Phanera variegata</name>
    <dbReference type="NCBI Taxonomy" id="167791"/>
    <lineage>
        <taxon>Eukaryota</taxon>
        <taxon>Viridiplantae</taxon>
        <taxon>Streptophyta</taxon>
        <taxon>Embryophyta</taxon>
        <taxon>Tracheophyta</taxon>
        <taxon>Spermatophyta</taxon>
        <taxon>Magnoliopsida</taxon>
        <taxon>eudicotyledons</taxon>
        <taxon>Gunneridae</taxon>
        <taxon>Pentapetalae</taxon>
        <taxon>rosids</taxon>
        <taxon>fabids</taxon>
        <taxon>Fabales</taxon>
        <taxon>Fabaceae</taxon>
        <taxon>Cercidoideae</taxon>
        <taxon>Cercideae</taxon>
        <taxon>Bauhiniinae</taxon>
        <taxon>Bauhinia</taxon>
    </lineage>
</organism>
<evidence type="ECO:0000313" key="2">
    <source>
        <dbReference type="Proteomes" id="UP000828941"/>
    </source>
</evidence>
<dbReference type="Proteomes" id="UP000828941">
    <property type="component" value="Chromosome 6"/>
</dbReference>
<proteinExistence type="predicted"/>